<dbReference type="Pfam" id="PF12309">
    <property type="entry name" value="KBP_C"/>
    <property type="match status" value="1"/>
</dbReference>
<dbReference type="EMBL" id="ACVC01000148">
    <property type="protein sequence ID" value="EFO63058.1"/>
    <property type="molecule type" value="Genomic_DNA"/>
</dbReference>
<evidence type="ECO:0000313" key="8">
    <source>
        <dbReference type="Proteomes" id="UP000008974"/>
    </source>
</evidence>
<evidence type="ECO:0000256" key="2">
    <source>
        <dbReference type="ARBA" id="ARBA00010305"/>
    </source>
</evidence>
<dbReference type="VEuPathDB" id="GiardiaDB:GLP15_4061"/>
<dbReference type="PANTHER" id="PTHR46321">
    <property type="entry name" value="KIF1-BINDING PROTEIN"/>
    <property type="match status" value="1"/>
</dbReference>
<dbReference type="Proteomes" id="UP000008974">
    <property type="component" value="Unassembled WGS sequence"/>
</dbReference>
<dbReference type="GO" id="GO:0005856">
    <property type="term" value="C:cytoskeleton"/>
    <property type="evidence" value="ECO:0007669"/>
    <property type="project" value="UniProtKB-SubCell"/>
</dbReference>
<keyword evidence="4" id="KW-0963">Cytoplasm</keyword>
<feature type="region of interest" description="Disordered" evidence="6">
    <location>
        <begin position="1"/>
        <end position="23"/>
    </location>
</feature>
<evidence type="ECO:0000256" key="5">
    <source>
        <dbReference type="ARBA" id="ARBA00023212"/>
    </source>
</evidence>
<keyword evidence="5" id="KW-0206">Cytoskeleton</keyword>
<gene>
    <name evidence="7" type="ORF">GLP15_4061</name>
</gene>
<evidence type="ECO:0000313" key="7">
    <source>
        <dbReference type="EMBL" id="EFO63058.1"/>
    </source>
</evidence>
<comment type="subcellular location">
    <subcellularLocation>
        <location evidence="1">Cytoplasm</location>
        <location evidence="1">Cytoskeleton</location>
    </subcellularLocation>
</comment>
<organism evidence="7 8">
    <name type="scientific">Giardia intestinalis (strain P15)</name>
    <name type="common">Giardia lamblia</name>
    <dbReference type="NCBI Taxonomy" id="658858"/>
    <lineage>
        <taxon>Eukaryota</taxon>
        <taxon>Metamonada</taxon>
        <taxon>Diplomonadida</taxon>
        <taxon>Hexamitidae</taxon>
        <taxon>Giardiinae</taxon>
        <taxon>Giardia</taxon>
    </lineage>
</organism>
<dbReference type="OrthoDB" id="409897at2759"/>
<reference evidence="7 8" key="1">
    <citation type="journal article" date="2010" name="BMC Genomics">
        <title>Genome analysis and comparative genomics of a Giardia intestinalis assemblage E isolate.</title>
        <authorList>
            <person name="Jerlstrom-Hultqvist J."/>
            <person name="Franzen O."/>
            <person name="Ankarklev J."/>
            <person name="Xu F."/>
            <person name="Nohynkova E."/>
            <person name="Andersson J.O."/>
            <person name="Svard S.G."/>
            <person name="Andersson B."/>
        </authorList>
    </citation>
    <scope>NUCLEOTIDE SEQUENCE [LARGE SCALE GENOMIC DNA]</scope>
    <source>
        <strain evidence="7 8">P15</strain>
    </source>
</reference>
<sequence>MKTLSKRAFSSGNTMEMQREKQSRRNILKMASNQLRECLDKIASLIDEVGPENDPYKPKYEAVGCLDALLEQLGINESEYTLDLQAVLYALRGKIAAETDEPTTAIDFLFAAVVYFVARFQNTEIIKSLDIHSLFSGVPSFLSFQPPVKTEKQFTLFWSSFADSYNDYLKLANILHPETHQAACTHEKLMTTLKDTDESSHPELDPTDPAAAYATTLVDGLSSMDLDAVTQHTTELDPAFITEVTNVVEETDDLKHAKPPKFGMEETLFKLSCIGECASAPVMTNTIRIQLLPFYILALNYLGVIWANRENRKLALNILKSAESAMNLFDYDDPFLITEPLQDGDGKELHIHMLYLPDSAHPFFQRNCSDKLSFILPVCSSKMISSLNTYTIYFLAQVYGEDSPCQSAEYCGMTISRQYKQRALNPDFDPQDFIINCLTLQKYYTTNNIFKPSFTLIDVAEEVLFEYGPKERAQYVKDLPANENMPEDDVAYLQSRAKQRIESVAIIRSILSLDTAREVLAQIRTERARLYSQILSSSYQRRELLLEARREQMKIQYTSSEDLSNDDKELAHKHIKAVCQLHQDECISSVKELYDLLLAPDLEATLTAAAKRQLRKLGLQTKGGIDNESEDDGESGEKVATSKLQNLFLAEPLVRTLFYDSYRQFIAASRYFILDGFVTDHCQILLDISTLHQIYAYYEETRLDLLSNSATSEEAEKVSYAPLIKLHTRRCTTLEKVIPELSLDHYSKLVASLQMEVAEARTAIYHIVSRDIAHNSYLKRLTEDMEYAAQLQLKQVDPISDKDSVLINTVAAHCSRAIEAWRAVCKTYETDSRARLLQEYHFKRKEFSKDELMKFLTFDDRDSMQTCIFETAKLLSQLPTCDPIIKHGLLTDSLRCFEQVQKLWTDNESLHKKETSLKLIGTTIDLLREKIGRVANVIADYHLGSPDAKGQP</sequence>
<dbReference type="OMA" id="CTHEKLM"/>
<evidence type="ECO:0000256" key="3">
    <source>
        <dbReference type="ARBA" id="ARBA00016840"/>
    </source>
</evidence>
<dbReference type="InterPro" id="IPR022083">
    <property type="entry name" value="KBP"/>
</dbReference>
<evidence type="ECO:0000256" key="4">
    <source>
        <dbReference type="ARBA" id="ARBA00022490"/>
    </source>
</evidence>
<proteinExistence type="inferred from homology"/>
<evidence type="ECO:0000256" key="1">
    <source>
        <dbReference type="ARBA" id="ARBA00004245"/>
    </source>
</evidence>
<name>E1F3C3_GIAIA</name>
<evidence type="ECO:0000256" key="6">
    <source>
        <dbReference type="SAM" id="MobiDB-lite"/>
    </source>
</evidence>
<dbReference type="AlphaFoldDB" id="E1F3C3"/>
<protein>
    <recommendedName>
        <fullName evidence="3">KIF-binding protein</fullName>
    </recommendedName>
</protein>
<comment type="similarity">
    <text evidence="2">Belongs to the KIF-binding protein family.</text>
</comment>
<comment type="caution">
    <text evidence="7">The sequence shown here is derived from an EMBL/GenBank/DDBJ whole genome shotgun (WGS) entry which is preliminary data.</text>
</comment>
<accession>E1F3C3</accession>
<dbReference type="PANTHER" id="PTHR46321:SF1">
    <property type="entry name" value="KIF-BINDING PROTEIN"/>
    <property type="match status" value="1"/>
</dbReference>